<proteinExistence type="predicted"/>
<feature type="chain" id="PRO_5002433858" evidence="1">
    <location>
        <begin position="19"/>
        <end position="45"/>
    </location>
</feature>
<protein>
    <submittedName>
        <fullName evidence="2">Uncharacterized protein</fullName>
    </submittedName>
</protein>
<name>A0A0E9VV88_ANGAN</name>
<evidence type="ECO:0000256" key="1">
    <source>
        <dbReference type="SAM" id="SignalP"/>
    </source>
</evidence>
<reference evidence="2" key="1">
    <citation type="submission" date="2014-11" db="EMBL/GenBank/DDBJ databases">
        <authorList>
            <person name="Amaro Gonzalez C."/>
        </authorList>
    </citation>
    <scope>NUCLEOTIDE SEQUENCE</scope>
</reference>
<reference evidence="2" key="2">
    <citation type="journal article" date="2015" name="Fish Shellfish Immunol.">
        <title>Early steps in the European eel (Anguilla anguilla)-Vibrio vulnificus interaction in the gills: Role of the RtxA13 toxin.</title>
        <authorList>
            <person name="Callol A."/>
            <person name="Pajuelo D."/>
            <person name="Ebbesson L."/>
            <person name="Teles M."/>
            <person name="MacKenzie S."/>
            <person name="Amaro C."/>
        </authorList>
    </citation>
    <scope>NUCLEOTIDE SEQUENCE</scope>
</reference>
<organism evidence="2">
    <name type="scientific">Anguilla anguilla</name>
    <name type="common">European freshwater eel</name>
    <name type="synonym">Muraena anguilla</name>
    <dbReference type="NCBI Taxonomy" id="7936"/>
    <lineage>
        <taxon>Eukaryota</taxon>
        <taxon>Metazoa</taxon>
        <taxon>Chordata</taxon>
        <taxon>Craniata</taxon>
        <taxon>Vertebrata</taxon>
        <taxon>Euteleostomi</taxon>
        <taxon>Actinopterygii</taxon>
        <taxon>Neopterygii</taxon>
        <taxon>Teleostei</taxon>
        <taxon>Anguilliformes</taxon>
        <taxon>Anguillidae</taxon>
        <taxon>Anguilla</taxon>
    </lineage>
</organism>
<dbReference type="AlphaFoldDB" id="A0A0E9VV88"/>
<feature type="signal peptide" evidence="1">
    <location>
        <begin position="1"/>
        <end position="18"/>
    </location>
</feature>
<dbReference type="EMBL" id="GBXM01026518">
    <property type="protein sequence ID" value="JAH82059.1"/>
    <property type="molecule type" value="Transcribed_RNA"/>
</dbReference>
<sequence length="45" mass="5277">MNGLINIMSLFFLKFLFTIKNSISPFMYKTSFINFNIVLTLDILL</sequence>
<accession>A0A0E9VV88</accession>
<evidence type="ECO:0000313" key="2">
    <source>
        <dbReference type="EMBL" id="JAH82059.1"/>
    </source>
</evidence>
<keyword evidence="1" id="KW-0732">Signal</keyword>